<dbReference type="SUPFAM" id="SSF56176">
    <property type="entry name" value="FAD-binding/transporter-associated domain-like"/>
    <property type="match status" value="1"/>
</dbReference>
<keyword evidence="1" id="KW-0677">Repeat</keyword>
<dbReference type="CDD" id="cd04590">
    <property type="entry name" value="CBS_pair_CorC_HlyC_assoc"/>
    <property type="match status" value="1"/>
</dbReference>
<feature type="domain" description="CBS" evidence="4">
    <location>
        <begin position="133"/>
        <end position="190"/>
    </location>
</feature>
<keyword evidence="2 3" id="KW-0129">CBS domain</keyword>
<keyword evidence="6" id="KW-1185">Reference proteome</keyword>
<sequence>MDEESSLLQRMKRAFSDNGDKEKAAGEIIAKLEEGYDKGILPKRGLKMMCNIFDYMEAEARDIMTHRKNIVALSGDMTVEEAVLFMLEENNSRFPVYEEDIDSIVGLMHLRDIMACYMDESLRGLPVGSLKEYIRPVCFIPETKSIDKLFQQMQKDKCHMVVVLDEYGQTEGIVTMEDIIEEIVGNIQDEYDEEEELIIQQADGTYVVDGMTQLEDLEELLQVDFDEEDYDTINGYLIDCLDRIPSEDEKCTVQFEGYLFEVLSVDNNTIRKVRIVKKDKE</sequence>
<dbReference type="SUPFAM" id="SSF54631">
    <property type="entry name" value="CBS-domain pair"/>
    <property type="match status" value="1"/>
</dbReference>
<dbReference type="InterPro" id="IPR046342">
    <property type="entry name" value="CBS_dom_sf"/>
</dbReference>
<dbReference type="PANTHER" id="PTHR22777:SF17">
    <property type="entry name" value="UPF0053 PROTEIN SLL0260"/>
    <property type="match status" value="1"/>
</dbReference>
<organism evidence="5 6">
    <name type="scientific">Bariatricus massiliensis</name>
    <dbReference type="NCBI Taxonomy" id="1745713"/>
    <lineage>
        <taxon>Bacteria</taxon>
        <taxon>Bacillati</taxon>
        <taxon>Bacillota</taxon>
        <taxon>Clostridia</taxon>
        <taxon>Lachnospirales</taxon>
        <taxon>Lachnospiraceae</taxon>
        <taxon>Bariatricus</taxon>
    </lineage>
</organism>
<evidence type="ECO:0000256" key="3">
    <source>
        <dbReference type="PROSITE-ProRule" id="PRU00703"/>
    </source>
</evidence>
<dbReference type="InterPro" id="IPR044751">
    <property type="entry name" value="Ion_transp-like_CBS"/>
</dbReference>
<feature type="domain" description="CBS" evidence="4">
    <location>
        <begin position="64"/>
        <end position="127"/>
    </location>
</feature>
<evidence type="ECO:0000256" key="1">
    <source>
        <dbReference type="ARBA" id="ARBA00022737"/>
    </source>
</evidence>
<evidence type="ECO:0000313" key="5">
    <source>
        <dbReference type="EMBL" id="MCB7386029.1"/>
    </source>
</evidence>
<dbReference type="InterPro" id="IPR000644">
    <property type="entry name" value="CBS_dom"/>
</dbReference>
<dbReference type="Pfam" id="PF03471">
    <property type="entry name" value="CorC_HlyC"/>
    <property type="match status" value="1"/>
</dbReference>
<comment type="caution">
    <text evidence="5">The sequence shown here is derived from an EMBL/GenBank/DDBJ whole genome shotgun (WGS) entry which is preliminary data.</text>
</comment>
<evidence type="ECO:0000259" key="4">
    <source>
        <dbReference type="PROSITE" id="PS51371"/>
    </source>
</evidence>
<dbReference type="InterPro" id="IPR016169">
    <property type="entry name" value="FAD-bd_PCMH_sub2"/>
</dbReference>
<dbReference type="RefSeq" id="WP_066732134.1">
    <property type="nucleotide sequence ID" value="NZ_JAJCIQ010000001.1"/>
</dbReference>
<dbReference type="Proteomes" id="UP001299546">
    <property type="component" value="Unassembled WGS sequence"/>
</dbReference>
<dbReference type="InterPro" id="IPR005170">
    <property type="entry name" value="Transptr-assoc_dom"/>
</dbReference>
<dbReference type="PANTHER" id="PTHR22777">
    <property type="entry name" value="HEMOLYSIN-RELATED"/>
    <property type="match status" value="1"/>
</dbReference>
<name>A0ABS8DCV1_9FIRM</name>
<dbReference type="SMART" id="SM01091">
    <property type="entry name" value="CorC_HlyC"/>
    <property type="match status" value="1"/>
</dbReference>
<reference evidence="5 6" key="1">
    <citation type="submission" date="2021-10" db="EMBL/GenBank/DDBJ databases">
        <title>Collection of gut derived symbiotic bacterial strains cultured from healthy donors.</title>
        <authorList>
            <person name="Lin H."/>
            <person name="Littmann E."/>
            <person name="Kohout C."/>
            <person name="Pamer E.G."/>
        </authorList>
    </citation>
    <scope>NUCLEOTIDE SEQUENCE [LARGE SCALE GENOMIC DNA]</scope>
    <source>
        <strain evidence="5 6">DFI.1.165</strain>
    </source>
</reference>
<proteinExistence type="predicted"/>
<dbReference type="EMBL" id="JAJCIS010000001">
    <property type="protein sequence ID" value="MCB7386029.1"/>
    <property type="molecule type" value="Genomic_DNA"/>
</dbReference>
<evidence type="ECO:0000256" key="2">
    <source>
        <dbReference type="ARBA" id="ARBA00023122"/>
    </source>
</evidence>
<dbReference type="Gene3D" id="3.30.465.10">
    <property type="match status" value="1"/>
</dbReference>
<dbReference type="SMART" id="SM00116">
    <property type="entry name" value="CBS"/>
    <property type="match status" value="2"/>
</dbReference>
<gene>
    <name evidence="5" type="ORF">LIZ65_01910</name>
</gene>
<dbReference type="Pfam" id="PF00571">
    <property type="entry name" value="CBS"/>
    <property type="match status" value="2"/>
</dbReference>
<accession>A0ABS8DCV1</accession>
<dbReference type="Gene3D" id="3.10.580.10">
    <property type="entry name" value="CBS-domain"/>
    <property type="match status" value="1"/>
</dbReference>
<dbReference type="PROSITE" id="PS51371">
    <property type="entry name" value="CBS"/>
    <property type="match status" value="2"/>
</dbReference>
<dbReference type="InterPro" id="IPR036318">
    <property type="entry name" value="FAD-bd_PCMH-like_sf"/>
</dbReference>
<protein>
    <submittedName>
        <fullName evidence="5">Hemolysin family protein</fullName>
    </submittedName>
</protein>
<evidence type="ECO:0000313" key="6">
    <source>
        <dbReference type="Proteomes" id="UP001299546"/>
    </source>
</evidence>